<evidence type="ECO:0000313" key="3">
    <source>
        <dbReference type="Proteomes" id="UP001176961"/>
    </source>
</evidence>
<evidence type="ECO:0000256" key="1">
    <source>
        <dbReference type="SAM" id="SignalP"/>
    </source>
</evidence>
<sequence length="77" mass="8676">MSSRWTLLLLILLIASTCHSFPSLKKSPKQTKEYDYESDSRAVSSNVDLDAVDGAAYERFRHALHSLHARIGAIDDR</sequence>
<protein>
    <submittedName>
        <fullName evidence="2">Uncharacterized protein</fullName>
    </submittedName>
</protein>
<reference evidence="2" key="1">
    <citation type="submission" date="2023-07" db="EMBL/GenBank/DDBJ databases">
        <authorList>
            <consortium name="CYATHOMIX"/>
        </authorList>
    </citation>
    <scope>NUCLEOTIDE SEQUENCE</scope>
    <source>
        <strain evidence="2">N/A</strain>
    </source>
</reference>
<keyword evidence="3" id="KW-1185">Reference proteome</keyword>
<dbReference type="AlphaFoldDB" id="A0AA36H9D1"/>
<comment type="caution">
    <text evidence="2">The sequence shown here is derived from an EMBL/GenBank/DDBJ whole genome shotgun (WGS) entry which is preliminary data.</text>
</comment>
<evidence type="ECO:0000313" key="2">
    <source>
        <dbReference type="EMBL" id="CAJ0606504.1"/>
    </source>
</evidence>
<dbReference type="EMBL" id="CATQJL010000316">
    <property type="protein sequence ID" value="CAJ0606504.1"/>
    <property type="molecule type" value="Genomic_DNA"/>
</dbReference>
<feature type="signal peptide" evidence="1">
    <location>
        <begin position="1"/>
        <end position="20"/>
    </location>
</feature>
<organism evidence="2 3">
    <name type="scientific">Cylicocyclus nassatus</name>
    <name type="common">Nematode worm</name>
    <dbReference type="NCBI Taxonomy" id="53992"/>
    <lineage>
        <taxon>Eukaryota</taxon>
        <taxon>Metazoa</taxon>
        <taxon>Ecdysozoa</taxon>
        <taxon>Nematoda</taxon>
        <taxon>Chromadorea</taxon>
        <taxon>Rhabditida</taxon>
        <taxon>Rhabditina</taxon>
        <taxon>Rhabditomorpha</taxon>
        <taxon>Strongyloidea</taxon>
        <taxon>Strongylidae</taxon>
        <taxon>Cylicocyclus</taxon>
    </lineage>
</organism>
<name>A0AA36H9D1_CYLNA</name>
<dbReference type="Proteomes" id="UP001176961">
    <property type="component" value="Unassembled WGS sequence"/>
</dbReference>
<proteinExistence type="predicted"/>
<feature type="chain" id="PRO_5041329765" evidence="1">
    <location>
        <begin position="21"/>
        <end position="77"/>
    </location>
</feature>
<keyword evidence="1" id="KW-0732">Signal</keyword>
<gene>
    <name evidence="2" type="ORF">CYNAS_LOCUS18487</name>
</gene>
<accession>A0AA36H9D1</accession>